<organism evidence="6 7">
    <name type="scientific">OM182 bacterium BACL3 MAG-120507-bin80</name>
    <dbReference type="NCBI Taxonomy" id="1655577"/>
    <lineage>
        <taxon>Bacteria</taxon>
        <taxon>Pseudomonadati</taxon>
        <taxon>Pseudomonadota</taxon>
        <taxon>Gammaproteobacteria</taxon>
        <taxon>OMG group</taxon>
        <taxon>OM182 clade</taxon>
    </lineage>
</organism>
<dbReference type="Gene3D" id="1.10.443.10">
    <property type="entry name" value="Intergrase catalytic core"/>
    <property type="match status" value="1"/>
</dbReference>
<dbReference type="Proteomes" id="UP000051934">
    <property type="component" value="Unassembled WGS sequence"/>
</dbReference>
<keyword evidence="2" id="KW-0229">DNA integration</keyword>
<dbReference type="GO" id="GO:0003677">
    <property type="term" value="F:DNA binding"/>
    <property type="evidence" value="ECO:0007669"/>
    <property type="project" value="UniProtKB-KW"/>
</dbReference>
<evidence type="ECO:0000256" key="3">
    <source>
        <dbReference type="ARBA" id="ARBA00023125"/>
    </source>
</evidence>
<dbReference type="PANTHER" id="PTHR30629:SF2">
    <property type="entry name" value="PROPHAGE INTEGRASE INTS-RELATED"/>
    <property type="match status" value="1"/>
</dbReference>
<dbReference type="Pfam" id="PF00589">
    <property type="entry name" value="Phage_integrase"/>
    <property type="match status" value="1"/>
</dbReference>
<dbReference type="InterPro" id="IPR038488">
    <property type="entry name" value="Integrase_DNA-bd_sf"/>
</dbReference>
<dbReference type="Pfam" id="PF14659">
    <property type="entry name" value="Phage_int_SAM_3"/>
    <property type="match status" value="1"/>
</dbReference>
<evidence type="ECO:0000256" key="2">
    <source>
        <dbReference type="ARBA" id="ARBA00022908"/>
    </source>
</evidence>
<feature type="domain" description="Tyr recombinase" evidence="5">
    <location>
        <begin position="202"/>
        <end position="374"/>
    </location>
</feature>
<dbReference type="GO" id="GO:0006310">
    <property type="term" value="P:DNA recombination"/>
    <property type="evidence" value="ECO:0007669"/>
    <property type="project" value="UniProtKB-KW"/>
</dbReference>
<keyword evidence="4" id="KW-0233">DNA recombination</keyword>
<evidence type="ECO:0000313" key="6">
    <source>
        <dbReference type="EMBL" id="KRO71809.1"/>
    </source>
</evidence>
<dbReference type="PANTHER" id="PTHR30629">
    <property type="entry name" value="PROPHAGE INTEGRASE"/>
    <property type="match status" value="1"/>
</dbReference>
<reference evidence="6 7" key="1">
    <citation type="submission" date="2015-10" db="EMBL/GenBank/DDBJ databases">
        <title>Metagenome-Assembled Genomes uncover a global brackish microbiome.</title>
        <authorList>
            <person name="Hugerth L.W."/>
            <person name="Larsson J."/>
            <person name="Alneberg J."/>
            <person name="Lindh M.V."/>
            <person name="Legrand C."/>
            <person name="Pinhassi J."/>
            <person name="Andersson A.F."/>
        </authorList>
    </citation>
    <scope>NUCLEOTIDE SEQUENCE [LARGE SCALE GENOMIC DNA]</scope>
    <source>
        <strain evidence="6">BACL4 MAG-120507-bin80</strain>
    </source>
</reference>
<keyword evidence="3" id="KW-0238">DNA-binding</keyword>
<dbReference type="PROSITE" id="PS51898">
    <property type="entry name" value="TYR_RECOMBINASE"/>
    <property type="match status" value="1"/>
</dbReference>
<dbReference type="CDD" id="cd00796">
    <property type="entry name" value="INT_Rci_Hp1_C"/>
    <property type="match status" value="1"/>
</dbReference>
<protein>
    <recommendedName>
        <fullName evidence="5">Tyr recombinase domain-containing protein</fullName>
    </recommendedName>
</protein>
<dbReference type="Gene3D" id="1.10.150.130">
    <property type="match status" value="1"/>
</dbReference>
<evidence type="ECO:0000313" key="7">
    <source>
        <dbReference type="Proteomes" id="UP000051934"/>
    </source>
</evidence>
<dbReference type="Gene3D" id="3.30.160.390">
    <property type="entry name" value="Integrase, DNA-binding domain"/>
    <property type="match status" value="1"/>
</dbReference>
<gene>
    <name evidence="6" type="ORF">ABR69_09100</name>
</gene>
<dbReference type="InterPro" id="IPR050808">
    <property type="entry name" value="Phage_Integrase"/>
</dbReference>
<dbReference type="EMBL" id="LIBB01000132">
    <property type="protein sequence ID" value="KRO71809.1"/>
    <property type="molecule type" value="Genomic_DNA"/>
</dbReference>
<comment type="caution">
    <text evidence="6">The sequence shown here is derived from an EMBL/GenBank/DDBJ whole genome shotgun (WGS) entry which is preliminary data.</text>
</comment>
<dbReference type="InterPro" id="IPR025166">
    <property type="entry name" value="Integrase_DNA_bind_dom"/>
</dbReference>
<name>A0A0R2SAA9_9GAMM</name>
<dbReference type="AlphaFoldDB" id="A0A0R2SAA9"/>
<dbReference type="InterPro" id="IPR010998">
    <property type="entry name" value="Integrase_recombinase_N"/>
</dbReference>
<proteinExistence type="inferred from homology"/>
<dbReference type="InterPro" id="IPR013762">
    <property type="entry name" value="Integrase-like_cat_sf"/>
</dbReference>
<evidence type="ECO:0000259" key="5">
    <source>
        <dbReference type="PROSITE" id="PS51898"/>
    </source>
</evidence>
<dbReference type="SUPFAM" id="SSF56349">
    <property type="entry name" value="DNA breaking-rejoining enzymes"/>
    <property type="match status" value="1"/>
</dbReference>
<evidence type="ECO:0000256" key="4">
    <source>
        <dbReference type="ARBA" id="ARBA00023172"/>
    </source>
</evidence>
<dbReference type="GO" id="GO:0015074">
    <property type="term" value="P:DNA integration"/>
    <property type="evidence" value="ECO:0007669"/>
    <property type="project" value="UniProtKB-KW"/>
</dbReference>
<dbReference type="InterPro" id="IPR004107">
    <property type="entry name" value="Integrase_SAM-like_N"/>
</dbReference>
<evidence type="ECO:0000256" key="1">
    <source>
        <dbReference type="ARBA" id="ARBA00008857"/>
    </source>
</evidence>
<accession>A0A0R2SAA9</accession>
<dbReference type="InterPro" id="IPR011010">
    <property type="entry name" value="DNA_brk_join_enz"/>
</dbReference>
<sequence>MPRLNLTQSFVNKAKVEEGITSVDYYDERIPGLLMKVLPSGRKTYYIRYKDKRKVSAQRKLGNAVILTLSDARALARRKLAEIAMGADPFSLIQSNPSPTLEKFAASDYIPYVKTYKKSWEMDISRIRNHLLPYFGEMRMSDIEKRDVVQLINDQLPSYKPGSINRVIILLRYMFNLAIKWEVEGVSRNPTAGIPLLKEDNHVERFLSSEEAKALLIAIKNSKNPMLQHIISMLILTGARKREVLDAKWEDFDMERNIWRIPTTKAGKARIVPLSDTASVLLIKLRQRKRCAHAFANPATLKPYSSVYYSWHTARKEAGLSDVRVHDLRHSFASFLVNAGRSLYEVQTLLGHTQIKTTQRYAHLSTTSLRSASNEISLAVPELI</sequence>
<dbReference type="Pfam" id="PF13356">
    <property type="entry name" value="Arm-DNA-bind_3"/>
    <property type="match status" value="1"/>
</dbReference>
<comment type="similarity">
    <text evidence="1">Belongs to the 'phage' integrase family.</text>
</comment>
<dbReference type="InterPro" id="IPR002104">
    <property type="entry name" value="Integrase_catalytic"/>
</dbReference>